<dbReference type="InterPro" id="IPR036291">
    <property type="entry name" value="NAD(P)-bd_dom_sf"/>
</dbReference>
<comment type="cofactor">
    <cofactor evidence="1">
        <name>Zn(2+)</name>
        <dbReference type="ChEBI" id="CHEBI:29105"/>
    </cofactor>
</comment>
<proteinExistence type="inferred from homology"/>
<dbReference type="InterPro" id="IPR013154">
    <property type="entry name" value="ADH-like_N"/>
</dbReference>
<comment type="similarity">
    <text evidence="2">Belongs to the zinc-containing alcohol dehydrogenase family.</text>
</comment>
<dbReference type="AlphaFoldDB" id="A0A9P7YLL1"/>
<dbReference type="CDD" id="cd08297">
    <property type="entry name" value="CAD3"/>
    <property type="match status" value="1"/>
</dbReference>
<dbReference type="FunFam" id="3.40.50.720:FF:000039">
    <property type="entry name" value="Alcohol dehydrogenase AdhP"/>
    <property type="match status" value="1"/>
</dbReference>
<keyword evidence="4" id="KW-0862">Zinc</keyword>
<feature type="domain" description="Enoyl reductase (ER)" evidence="7">
    <location>
        <begin position="25"/>
        <end position="367"/>
    </location>
</feature>
<dbReference type="InterPro" id="IPR020843">
    <property type="entry name" value="ER"/>
</dbReference>
<organism evidence="8 9">
    <name type="scientific">Amylocarpus encephaloides</name>
    <dbReference type="NCBI Taxonomy" id="45428"/>
    <lineage>
        <taxon>Eukaryota</taxon>
        <taxon>Fungi</taxon>
        <taxon>Dikarya</taxon>
        <taxon>Ascomycota</taxon>
        <taxon>Pezizomycotina</taxon>
        <taxon>Leotiomycetes</taxon>
        <taxon>Helotiales</taxon>
        <taxon>Helotiales incertae sedis</taxon>
        <taxon>Amylocarpus</taxon>
    </lineage>
</organism>
<keyword evidence="6" id="KW-0520">NAD</keyword>
<keyword evidence="3" id="KW-0479">Metal-binding</keyword>
<dbReference type="Proteomes" id="UP000824998">
    <property type="component" value="Unassembled WGS sequence"/>
</dbReference>
<evidence type="ECO:0000313" key="9">
    <source>
        <dbReference type="Proteomes" id="UP000824998"/>
    </source>
</evidence>
<evidence type="ECO:0000256" key="4">
    <source>
        <dbReference type="ARBA" id="ARBA00022833"/>
    </source>
</evidence>
<name>A0A9P7YLL1_9HELO</name>
<sequence>MAAAATQQTFDIPKKYKAIVYDKPGTISTKIEELDTPEPGAGEVLVRLTHSGVCHSDMGVMENAWRGLPYPTQAGQVGGHEGVGIVYKLGPGNEARKVKVGDRVGIKWVAFACGACLPCLEGRDGVCFNQKISGYYYPGTFQQFALAPANYVTPIPEALSSEDAAPMLCAGVTTYSALRKSNAKSGQWVAIVGAGGGLGHLATQIGSRGMAFRIIGIDHGSKASLVKECGAEAFLDITKFDDKTIAEEVKKMTGGLGVSAVIVCTASNRAYAQALDYLRFGGTLVCVGMPEGDPQPIAKSYPTSLASVAMEHTIKGSAVGNQKEALEVLDLAARGVVKTHLRVEKMEKLTEIFQEMSEGKMKGRVVLDLQ</sequence>
<accession>A0A9P7YLL1</accession>
<evidence type="ECO:0000256" key="5">
    <source>
        <dbReference type="ARBA" id="ARBA00023002"/>
    </source>
</evidence>
<dbReference type="GO" id="GO:0005737">
    <property type="term" value="C:cytoplasm"/>
    <property type="evidence" value="ECO:0007669"/>
    <property type="project" value="TreeGrafter"/>
</dbReference>
<dbReference type="SUPFAM" id="SSF50129">
    <property type="entry name" value="GroES-like"/>
    <property type="match status" value="1"/>
</dbReference>
<dbReference type="GO" id="GO:0046872">
    <property type="term" value="F:metal ion binding"/>
    <property type="evidence" value="ECO:0007669"/>
    <property type="project" value="UniProtKB-KW"/>
</dbReference>
<evidence type="ECO:0000256" key="3">
    <source>
        <dbReference type="ARBA" id="ARBA00022723"/>
    </source>
</evidence>
<dbReference type="Pfam" id="PF00107">
    <property type="entry name" value="ADH_zinc_N"/>
    <property type="match status" value="1"/>
</dbReference>
<dbReference type="SUPFAM" id="SSF51735">
    <property type="entry name" value="NAD(P)-binding Rossmann-fold domains"/>
    <property type="match status" value="1"/>
</dbReference>
<evidence type="ECO:0000313" key="8">
    <source>
        <dbReference type="EMBL" id="KAG9236003.1"/>
    </source>
</evidence>
<evidence type="ECO:0000259" key="7">
    <source>
        <dbReference type="SMART" id="SM00829"/>
    </source>
</evidence>
<gene>
    <name evidence="8" type="ORF">BJ875DRAFT_373009</name>
</gene>
<dbReference type="GO" id="GO:0004022">
    <property type="term" value="F:alcohol dehydrogenase (NAD+) activity"/>
    <property type="evidence" value="ECO:0007669"/>
    <property type="project" value="TreeGrafter"/>
</dbReference>
<dbReference type="InterPro" id="IPR011032">
    <property type="entry name" value="GroES-like_sf"/>
</dbReference>
<dbReference type="SMART" id="SM00829">
    <property type="entry name" value="PKS_ER"/>
    <property type="match status" value="1"/>
</dbReference>
<dbReference type="InterPro" id="IPR013149">
    <property type="entry name" value="ADH-like_C"/>
</dbReference>
<keyword evidence="5" id="KW-0560">Oxidoreductase</keyword>
<evidence type="ECO:0000256" key="6">
    <source>
        <dbReference type="ARBA" id="ARBA00023027"/>
    </source>
</evidence>
<reference evidence="8" key="1">
    <citation type="journal article" date="2021" name="IMA Fungus">
        <title>Genomic characterization of three marine fungi, including Emericellopsis atlantica sp. nov. with signatures of a generalist lifestyle and marine biomass degradation.</title>
        <authorList>
            <person name="Hagestad O.C."/>
            <person name="Hou L."/>
            <person name="Andersen J.H."/>
            <person name="Hansen E.H."/>
            <person name="Altermark B."/>
            <person name="Li C."/>
            <person name="Kuhnert E."/>
            <person name="Cox R.J."/>
            <person name="Crous P.W."/>
            <person name="Spatafora J.W."/>
            <person name="Lail K."/>
            <person name="Amirebrahimi M."/>
            <person name="Lipzen A."/>
            <person name="Pangilinan J."/>
            <person name="Andreopoulos W."/>
            <person name="Hayes R.D."/>
            <person name="Ng V."/>
            <person name="Grigoriev I.V."/>
            <person name="Jackson S.A."/>
            <person name="Sutton T.D.S."/>
            <person name="Dobson A.D.W."/>
            <person name="Rama T."/>
        </authorList>
    </citation>
    <scope>NUCLEOTIDE SEQUENCE</scope>
    <source>
        <strain evidence="8">TRa018bII</strain>
    </source>
</reference>
<keyword evidence="9" id="KW-1185">Reference proteome</keyword>
<dbReference type="Gene3D" id="3.40.50.720">
    <property type="entry name" value="NAD(P)-binding Rossmann-like Domain"/>
    <property type="match status" value="1"/>
</dbReference>
<dbReference type="OrthoDB" id="1879366at2759"/>
<dbReference type="PANTHER" id="PTHR42940:SF5">
    <property type="entry name" value="ALCOHOL DEHYDROGENASE 2"/>
    <property type="match status" value="1"/>
</dbReference>
<evidence type="ECO:0000256" key="2">
    <source>
        <dbReference type="ARBA" id="ARBA00008072"/>
    </source>
</evidence>
<dbReference type="Gene3D" id="3.90.180.10">
    <property type="entry name" value="Medium-chain alcohol dehydrogenases, catalytic domain"/>
    <property type="match status" value="1"/>
</dbReference>
<dbReference type="Pfam" id="PF08240">
    <property type="entry name" value="ADH_N"/>
    <property type="match status" value="1"/>
</dbReference>
<dbReference type="PANTHER" id="PTHR42940">
    <property type="entry name" value="ALCOHOL DEHYDROGENASE 1-RELATED"/>
    <property type="match status" value="1"/>
</dbReference>
<dbReference type="EMBL" id="MU251417">
    <property type="protein sequence ID" value="KAG9236003.1"/>
    <property type="molecule type" value="Genomic_DNA"/>
</dbReference>
<comment type="caution">
    <text evidence="8">The sequence shown here is derived from an EMBL/GenBank/DDBJ whole genome shotgun (WGS) entry which is preliminary data.</text>
</comment>
<evidence type="ECO:0000256" key="1">
    <source>
        <dbReference type="ARBA" id="ARBA00001947"/>
    </source>
</evidence>
<protein>
    <submittedName>
        <fullName evidence="8">Alcohol dehydrogenase-like protein</fullName>
    </submittedName>
</protein>